<dbReference type="AlphaFoldDB" id="A0RY10"/>
<dbReference type="PANTHER" id="PTHR35149">
    <property type="entry name" value="SLL5132 PROTEIN"/>
    <property type="match status" value="1"/>
</dbReference>
<dbReference type="Proteomes" id="UP000000758">
    <property type="component" value="Chromosome"/>
</dbReference>
<keyword evidence="4" id="KW-1185">Reference proteome</keyword>
<dbReference type="EnsemblBacteria" id="ABK78227">
    <property type="protein sequence ID" value="ABK78227"/>
    <property type="gene ID" value="CENSYa_1607"/>
</dbReference>
<dbReference type="Pfam" id="PF03235">
    <property type="entry name" value="GmrSD_N"/>
    <property type="match status" value="1"/>
</dbReference>
<dbReference type="InterPro" id="IPR004919">
    <property type="entry name" value="GmrSD_N"/>
</dbReference>
<protein>
    <recommendedName>
        <fullName evidence="5">DUF262 domain-containing protein</fullName>
    </recommendedName>
</protein>
<dbReference type="InterPro" id="IPR011089">
    <property type="entry name" value="GmrSD_C"/>
</dbReference>
<evidence type="ECO:0008006" key="5">
    <source>
        <dbReference type="Google" id="ProtNLM"/>
    </source>
</evidence>
<dbReference type="HOGENOM" id="CLU_011736_2_1_2"/>
<feature type="domain" description="GmrSD restriction endonucleases N-terminal" evidence="1">
    <location>
        <begin position="9"/>
        <end position="219"/>
    </location>
</feature>
<evidence type="ECO:0000259" key="1">
    <source>
        <dbReference type="Pfam" id="PF03235"/>
    </source>
</evidence>
<dbReference type="STRING" id="414004.CENSYa_1607"/>
<reference evidence="3 4" key="1">
    <citation type="journal article" date="2006" name="Proc. Natl. Acad. Sci. U.S.A.">
        <title>Genomic analysis of the uncultivated marine crenarchaeote Cenarchaeum symbiosum.</title>
        <authorList>
            <person name="Hallam S.J."/>
            <person name="Konstantinidis K.T."/>
            <person name="Putnam N."/>
            <person name="Schleper C."/>
            <person name="Watanabe Y."/>
            <person name="Sugahara J."/>
            <person name="Preston C."/>
            <person name="de la Torre J."/>
            <person name="Richardson P.M."/>
            <person name="DeLong E.F."/>
        </authorList>
    </citation>
    <scope>NUCLEOTIDE SEQUENCE [LARGE SCALE GENOMIC DNA]</scope>
    <source>
        <strain evidence="4">A</strain>
    </source>
</reference>
<sequence>MKAEIQSFSDLFEGARQIKVPIYQRAYSWERDDCEQLWEDVLKIAGEPRANHFMGTIVCSREDGSSELIRRYTVVDGQQRLATVLLLVAAWCKKAVELGVDPSRCSEMEYVFIKNQFKEDTDKYKLVLARGDNNRFVMLMEGERPAAGDQGLIDKAYEFFEKKLGAKTADIDAVRRGILGLRMAFIELGDDKDMAQGIFESLNSKGKPLTQVDLVRNFVLMSFDSGEREMIYDTTWADIENELGSSERFNEFVIHYLVAMTQTPVKADRAYHDFMWHVKIGHAGGDMRRVLVEMRRYAGYYKRMLDGGFAGPRGGEIDSAVSGIKSLKSTTAYPLLLCLAECHYGEGNLGTEDLLEILGMLESYVCRRTVCNLHTNRRIRVFNKLAKCVKEVETGHLARIRGEFGEINKIESERFPDDDEFMEKMAIANIYESAPKLYILRRLEESRGSKVLGPNHTIEHVMPRSLTDWWREHLGEEHEEIHLRYLHRVGNLTLTAHNPLLGNGSLPEKRDHEHGYANSGLNLDELLADAREWRAGDIDRRGRVLARQAVSVWRYPDIERPKAVPQNGGREEPGVEDFLKGSARQGVPEVDAPRRELFHALIERIPAELEGVRFKQNATYAEFKLGGNRFCMIKAGNSKLLMIYHTKDGRFAKDRKSVISTIELSGKRKFASSTEGDFISWIETVEDAELAMGALRALYKDLAG</sequence>
<feature type="domain" description="GmrSD restriction endonucleases C-terminal" evidence="2">
    <location>
        <begin position="416"/>
        <end position="547"/>
    </location>
</feature>
<dbReference type="EMBL" id="DP000238">
    <property type="protein sequence ID" value="ABK78227.1"/>
    <property type="molecule type" value="Genomic_DNA"/>
</dbReference>
<accession>A0RY10</accession>
<evidence type="ECO:0000313" key="4">
    <source>
        <dbReference type="Proteomes" id="UP000000758"/>
    </source>
</evidence>
<gene>
    <name evidence="3" type="ordered locus">CENSYa_1607</name>
</gene>
<proteinExistence type="predicted"/>
<dbReference type="PANTHER" id="PTHR35149:SF2">
    <property type="entry name" value="DUF262 DOMAIN-CONTAINING PROTEIN"/>
    <property type="match status" value="1"/>
</dbReference>
<name>A0RY10_CENSY</name>
<dbReference type="KEGG" id="csy:CENSYa_1607"/>
<dbReference type="Pfam" id="PF07510">
    <property type="entry name" value="GmrSD_C"/>
    <property type="match status" value="1"/>
</dbReference>
<evidence type="ECO:0000259" key="2">
    <source>
        <dbReference type="Pfam" id="PF07510"/>
    </source>
</evidence>
<evidence type="ECO:0000313" key="3">
    <source>
        <dbReference type="EMBL" id="ABK78227.1"/>
    </source>
</evidence>
<organism evidence="3 4">
    <name type="scientific">Cenarchaeum symbiosum (strain A)</name>
    <dbReference type="NCBI Taxonomy" id="414004"/>
    <lineage>
        <taxon>Archaea</taxon>
        <taxon>Nitrososphaerota</taxon>
        <taxon>Candidatus Cenarchaeales</taxon>
        <taxon>Candidatus Cenarchaeaceae</taxon>
        <taxon>Candidatus Cenarchaeum</taxon>
    </lineage>
</organism>